<keyword evidence="3" id="KW-1185">Reference proteome</keyword>
<proteinExistence type="predicted"/>
<dbReference type="Proteomes" id="UP001458880">
    <property type="component" value="Unassembled WGS sequence"/>
</dbReference>
<reference evidence="2 3" key="1">
    <citation type="journal article" date="2024" name="BMC Genomics">
        <title>De novo assembly and annotation of Popillia japonica's genome with initial clues to its potential as an invasive pest.</title>
        <authorList>
            <person name="Cucini C."/>
            <person name="Boschi S."/>
            <person name="Funari R."/>
            <person name="Cardaioli E."/>
            <person name="Iannotti N."/>
            <person name="Marturano G."/>
            <person name="Paoli F."/>
            <person name="Bruttini M."/>
            <person name="Carapelli A."/>
            <person name="Frati F."/>
            <person name="Nardi F."/>
        </authorList>
    </citation>
    <scope>NUCLEOTIDE SEQUENCE [LARGE SCALE GENOMIC DNA]</scope>
    <source>
        <strain evidence="2">DMR45628</strain>
    </source>
</reference>
<evidence type="ECO:0000313" key="2">
    <source>
        <dbReference type="EMBL" id="KAK9729568.1"/>
    </source>
</evidence>
<comment type="caution">
    <text evidence="2">The sequence shown here is derived from an EMBL/GenBank/DDBJ whole genome shotgun (WGS) entry which is preliminary data.</text>
</comment>
<gene>
    <name evidence="2" type="ORF">QE152_g15835</name>
</gene>
<feature type="region of interest" description="Disordered" evidence="1">
    <location>
        <begin position="16"/>
        <end position="37"/>
    </location>
</feature>
<name>A0AAW1L6U2_POPJA</name>
<protein>
    <submittedName>
        <fullName evidence="2">Uncharacterized protein</fullName>
    </submittedName>
</protein>
<evidence type="ECO:0000256" key="1">
    <source>
        <dbReference type="SAM" id="MobiDB-lite"/>
    </source>
</evidence>
<dbReference type="EMBL" id="JASPKY010000159">
    <property type="protein sequence ID" value="KAK9729568.1"/>
    <property type="molecule type" value="Genomic_DNA"/>
</dbReference>
<organism evidence="2 3">
    <name type="scientific">Popillia japonica</name>
    <name type="common">Japanese beetle</name>
    <dbReference type="NCBI Taxonomy" id="7064"/>
    <lineage>
        <taxon>Eukaryota</taxon>
        <taxon>Metazoa</taxon>
        <taxon>Ecdysozoa</taxon>
        <taxon>Arthropoda</taxon>
        <taxon>Hexapoda</taxon>
        <taxon>Insecta</taxon>
        <taxon>Pterygota</taxon>
        <taxon>Neoptera</taxon>
        <taxon>Endopterygota</taxon>
        <taxon>Coleoptera</taxon>
        <taxon>Polyphaga</taxon>
        <taxon>Scarabaeiformia</taxon>
        <taxon>Scarabaeidae</taxon>
        <taxon>Rutelinae</taxon>
        <taxon>Popillia</taxon>
    </lineage>
</organism>
<dbReference type="AlphaFoldDB" id="A0AAW1L6U2"/>
<sequence length="132" mass="14971">MRKSSIKQNFAVKRKLMESSSSEENLEDVEYEESDDSVGTEIFEDEDIIDTEDFVLVKFTSKKATNYAIGVIKKILDGSEFNVNFLKKSNNSCSFTYPEPPDIADVVKNIIMKLPIPRKSNATKRASFFGQI</sequence>
<accession>A0AAW1L6U2</accession>
<evidence type="ECO:0000313" key="3">
    <source>
        <dbReference type="Proteomes" id="UP001458880"/>
    </source>
</evidence>
<feature type="compositionally biased region" description="Acidic residues" evidence="1">
    <location>
        <begin position="24"/>
        <end position="37"/>
    </location>
</feature>